<dbReference type="Gene3D" id="3.30.1490.190">
    <property type="match status" value="1"/>
</dbReference>
<dbReference type="GO" id="GO:1900376">
    <property type="term" value="P:regulation of secondary metabolite biosynthetic process"/>
    <property type="evidence" value="ECO:0007669"/>
    <property type="project" value="TreeGrafter"/>
</dbReference>
<feature type="region of interest" description="Disordered" evidence="8">
    <location>
        <begin position="1"/>
        <end position="37"/>
    </location>
</feature>
<organism evidence="9">
    <name type="scientific">uncultured Nocardioidaceae bacterium</name>
    <dbReference type="NCBI Taxonomy" id="253824"/>
    <lineage>
        <taxon>Bacteria</taxon>
        <taxon>Bacillati</taxon>
        <taxon>Actinomycetota</taxon>
        <taxon>Actinomycetes</taxon>
        <taxon>Propionibacteriales</taxon>
        <taxon>Nocardioidaceae</taxon>
        <taxon>environmental samples</taxon>
    </lineage>
</organism>
<dbReference type="CDD" id="cd07153">
    <property type="entry name" value="Fur_like"/>
    <property type="match status" value="1"/>
</dbReference>
<dbReference type="PANTHER" id="PTHR33202:SF7">
    <property type="entry name" value="FERRIC UPTAKE REGULATION PROTEIN"/>
    <property type="match status" value="1"/>
</dbReference>
<keyword evidence="2" id="KW-0678">Repressor</keyword>
<evidence type="ECO:0000256" key="4">
    <source>
        <dbReference type="ARBA" id="ARBA00023015"/>
    </source>
</evidence>
<proteinExistence type="inferred from homology"/>
<dbReference type="GO" id="GO:0045892">
    <property type="term" value="P:negative regulation of DNA-templated transcription"/>
    <property type="evidence" value="ECO:0007669"/>
    <property type="project" value="TreeGrafter"/>
</dbReference>
<dbReference type="Pfam" id="PF01475">
    <property type="entry name" value="FUR"/>
    <property type="match status" value="1"/>
</dbReference>
<dbReference type="Gene3D" id="1.10.10.10">
    <property type="entry name" value="Winged helix-like DNA-binding domain superfamily/Winged helix DNA-binding domain"/>
    <property type="match status" value="1"/>
</dbReference>
<evidence type="ECO:0000256" key="3">
    <source>
        <dbReference type="ARBA" id="ARBA00022833"/>
    </source>
</evidence>
<dbReference type="GO" id="GO:0003700">
    <property type="term" value="F:DNA-binding transcription factor activity"/>
    <property type="evidence" value="ECO:0007669"/>
    <property type="project" value="InterPro"/>
</dbReference>
<keyword evidence="4" id="KW-0805">Transcription regulation</keyword>
<evidence type="ECO:0000256" key="5">
    <source>
        <dbReference type="ARBA" id="ARBA00023125"/>
    </source>
</evidence>
<accession>A0A6J4MIK7</accession>
<keyword evidence="7" id="KW-0479">Metal-binding</keyword>
<evidence type="ECO:0000313" key="9">
    <source>
        <dbReference type="EMBL" id="CAA9359177.1"/>
    </source>
</evidence>
<dbReference type="InterPro" id="IPR043135">
    <property type="entry name" value="Fur_C"/>
</dbReference>
<dbReference type="GO" id="GO:0008270">
    <property type="term" value="F:zinc ion binding"/>
    <property type="evidence" value="ECO:0007669"/>
    <property type="project" value="TreeGrafter"/>
</dbReference>
<dbReference type="EMBL" id="CADCUJ010000089">
    <property type="protein sequence ID" value="CAA9359177.1"/>
    <property type="molecule type" value="Genomic_DNA"/>
</dbReference>
<dbReference type="GO" id="GO:0000976">
    <property type="term" value="F:transcription cis-regulatory region binding"/>
    <property type="evidence" value="ECO:0007669"/>
    <property type="project" value="TreeGrafter"/>
</dbReference>
<evidence type="ECO:0000256" key="8">
    <source>
        <dbReference type="SAM" id="MobiDB-lite"/>
    </source>
</evidence>
<reference evidence="9" key="1">
    <citation type="submission" date="2020-02" db="EMBL/GenBank/DDBJ databases">
        <authorList>
            <person name="Meier V. D."/>
        </authorList>
    </citation>
    <scope>NUCLEOTIDE SEQUENCE</scope>
    <source>
        <strain evidence="9">AVDCRST_MAG72</strain>
    </source>
</reference>
<feature type="binding site" evidence="7">
    <location>
        <position position="179"/>
    </location>
    <ligand>
        <name>Zn(2+)</name>
        <dbReference type="ChEBI" id="CHEBI:29105"/>
    </ligand>
</feature>
<dbReference type="AlphaFoldDB" id="A0A6J4MIK7"/>
<comment type="similarity">
    <text evidence="1">Belongs to the Fur family.</text>
</comment>
<evidence type="ECO:0000256" key="1">
    <source>
        <dbReference type="ARBA" id="ARBA00007957"/>
    </source>
</evidence>
<dbReference type="SUPFAM" id="SSF46785">
    <property type="entry name" value="Winged helix' DNA-binding domain"/>
    <property type="match status" value="1"/>
</dbReference>
<evidence type="ECO:0000256" key="2">
    <source>
        <dbReference type="ARBA" id="ARBA00022491"/>
    </source>
</evidence>
<sequence length="192" mass="20378">MPVVASLRADVSDGPVRSGHNVPMERAEPASQPVPERGRAAAAVRLLRSRGSRVTQPRRAVLEVLDAAKEEHLNADDIANRAAESAPGLHRATVYRALATLGDLGIVAHTHVGGAATVYHLADSPDRAAPHLEHGHLQCTTCGRVLDVNAELLDPLARKLRDAIGFQLAVEHAALLGTCAVCLDQQRFVDGP</sequence>
<comment type="cofactor">
    <cofactor evidence="7">
        <name>Zn(2+)</name>
        <dbReference type="ChEBI" id="CHEBI:29105"/>
    </cofactor>
    <text evidence="7">Binds 1 zinc ion per subunit.</text>
</comment>
<dbReference type="InterPro" id="IPR002481">
    <property type="entry name" value="FUR"/>
</dbReference>
<evidence type="ECO:0000256" key="6">
    <source>
        <dbReference type="ARBA" id="ARBA00023163"/>
    </source>
</evidence>
<gene>
    <name evidence="9" type="ORF">AVDCRST_MAG72-2094</name>
</gene>
<dbReference type="InterPro" id="IPR036388">
    <property type="entry name" value="WH-like_DNA-bd_sf"/>
</dbReference>
<feature type="binding site" evidence="7">
    <location>
        <position position="139"/>
    </location>
    <ligand>
        <name>Zn(2+)</name>
        <dbReference type="ChEBI" id="CHEBI:29105"/>
    </ligand>
</feature>
<dbReference type="PANTHER" id="PTHR33202">
    <property type="entry name" value="ZINC UPTAKE REGULATION PROTEIN"/>
    <property type="match status" value="1"/>
</dbReference>
<protein>
    <submittedName>
        <fullName evidence="9">Uncharacterized protein</fullName>
    </submittedName>
</protein>
<keyword evidence="3 7" id="KW-0862">Zinc</keyword>
<keyword evidence="6" id="KW-0804">Transcription</keyword>
<feature type="binding site" evidence="7">
    <location>
        <position position="142"/>
    </location>
    <ligand>
        <name>Zn(2+)</name>
        <dbReference type="ChEBI" id="CHEBI:29105"/>
    </ligand>
</feature>
<name>A0A6J4MIK7_9ACTN</name>
<dbReference type="InterPro" id="IPR036390">
    <property type="entry name" value="WH_DNA-bd_sf"/>
</dbReference>
<keyword evidence="5" id="KW-0238">DNA-binding</keyword>
<evidence type="ECO:0000256" key="7">
    <source>
        <dbReference type="PIRSR" id="PIRSR602481-1"/>
    </source>
</evidence>
<feature type="binding site" evidence="7">
    <location>
        <position position="182"/>
    </location>
    <ligand>
        <name>Zn(2+)</name>
        <dbReference type="ChEBI" id="CHEBI:29105"/>
    </ligand>
</feature>